<dbReference type="PANTHER" id="PTHR46888">
    <property type="entry name" value="ZINC KNUCKLE DOMAINCONTAINING PROTEIN-RELATED"/>
    <property type="match status" value="1"/>
</dbReference>
<feature type="domain" description="SCAN box" evidence="2">
    <location>
        <begin position="77"/>
        <end position="153"/>
    </location>
</feature>
<dbReference type="PANTHER" id="PTHR46888:SF1">
    <property type="entry name" value="RIBONUCLEASE H"/>
    <property type="match status" value="1"/>
</dbReference>
<name>A0A151MTD4_ALLMI</name>
<dbReference type="AlphaFoldDB" id="A0A151MTD4"/>
<dbReference type="SUPFAM" id="SSF47353">
    <property type="entry name" value="Retrovirus capsid dimerization domain-like"/>
    <property type="match status" value="1"/>
</dbReference>
<dbReference type="STRING" id="8496.A0A151MTD4"/>
<protein>
    <recommendedName>
        <fullName evidence="2">SCAN box domain-containing protein</fullName>
    </recommendedName>
</protein>
<dbReference type="Pfam" id="PF02023">
    <property type="entry name" value="SCAN"/>
    <property type="match status" value="1"/>
</dbReference>
<sequence>MPRMTREDDPEAYIEAFERTVIQTGLDRGQWGHHLEALVIDQAQAAYRALSRDEARDYEAVKAAILYRLEISPESHRQGFRARKSKEARRPRGLLQALRDSLNKWLPAGKFERVGVMDQILLEQFIWDLEEDAQRWVRRHQPQTSEEALCLAEAFANSEREWGYGRGSRGMKEGPTSEGER</sequence>
<reference evidence="3 4" key="1">
    <citation type="journal article" date="2012" name="Genome Biol.">
        <title>Sequencing three crocodilian genomes to illuminate the evolution of archosaurs and amniotes.</title>
        <authorList>
            <person name="St John J.A."/>
            <person name="Braun E.L."/>
            <person name="Isberg S.R."/>
            <person name="Miles L.G."/>
            <person name="Chong A.Y."/>
            <person name="Gongora J."/>
            <person name="Dalzell P."/>
            <person name="Moran C."/>
            <person name="Bed'hom B."/>
            <person name="Abzhanov A."/>
            <person name="Burgess S.C."/>
            <person name="Cooksey A.M."/>
            <person name="Castoe T.A."/>
            <person name="Crawford N.G."/>
            <person name="Densmore L.D."/>
            <person name="Drew J.C."/>
            <person name="Edwards S.V."/>
            <person name="Faircloth B.C."/>
            <person name="Fujita M.K."/>
            <person name="Greenwold M.J."/>
            <person name="Hoffmann F.G."/>
            <person name="Howard J.M."/>
            <person name="Iguchi T."/>
            <person name="Janes D.E."/>
            <person name="Khan S.Y."/>
            <person name="Kohno S."/>
            <person name="de Koning A.J."/>
            <person name="Lance S.L."/>
            <person name="McCarthy F.M."/>
            <person name="McCormack J.E."/>
            <person name="Merchant M.E."/>
            <person name="Peterson D.G."/>
            <person name="Pollock D.D."/>
            <person name="Pourmand N."/>
            <person name="Raney B.J."/>
            <person name="Roessler K.A."/>
            <person name="Sanford J.R."/>
            <person name="Sawyer R.H."/>
            <person name="Schmidt C.J."/>
            <person name="Triplett E.W."/>
            <person name="Tuberville T.D."/>
            <person name="Venegas-Anaya M."/>
            <person name="Howard J.T."/>
            <person name="Jarvis E.D."/>
            <person name="Guillette L.J.Jr."/>
            <person name="Glenn T.C."/>
            <person name="Green R.E."/>
            <person name="Ray D.A."/>
        </authorList>
    </citation>
    <scope>NUCLEOTIDE SEQUENCE [LARGE SCALE GENOMIC DNA]</scope>
    <source>
        <strain evidence="3">KSC_2009_1</strain>
    </source>
</reference>
<gene>
    <name evidence="3" type="ORF">Y1Q_0005304</name>
</gene>
<accession>A0A151MTD4</accession>
<proteinExistence type="predicted"/>
<organism evidence="3 4">
    <name type="scientific">Alligator mississippiensis</name>
    <name type="common">American alligator</name>
    <dbReference type="NCBI Taxonomy" id="8496"/>
    <lineage>
        <taxon>Eukaryota</taxon>
        <taxon>Metazoa</taxon>
        <taxon>Chordata</taxon>
        <taxon>Craniata</taxon>
        <taxon>Vertebrata</taxon>
        <taxon>Euteleostomi</taxon>
        <taxon>Archelosauria</taxon>
        <taxon>Archosauria</taxon>
        <taxon>Crocodylia</taxon>
        <taxon>Alligatoridae</taxon>
        <taxon>Alligatorinae</taxon>
        <taxon>Alligator</taxon>
    </lineage>
</organism>
<keyword evidence="4" id="KW-1185">Reference proteome</keyword>
<dbReference type="InterPro" id="IPR038269">
    <property type="entry name" value="SCAN_sf"/>
</dbReference>
<evidence type="ECO:0000259" key="2">
    <source>
        <dbReference type="PROSITE" id="PS50804"/>
    </source>
</evidence>
<dbReference type="InterPro" id="IPR003309">
    <property type="entry name" value="SCAN_dom"/>
</dbReference>
<evidence type="ECO:0000313" key="4">
    <source>
        <dbReference type="Proteomes" id="UP000050525"/>
    </source>
</evidence>
<dbReference type="EMBL" id="AKHW03005127">
    <property type="protein sequence ID" value="KYO27759.1"/>
    <property type="molecule type" value="Genomic_DNA"/>
</dbReference>
<dbReference type="Proteomes" id="UP000050525">
    <property type="component" value="Unassembled WGS sequence"/>
</dbReference>
<dbReference type="Gene3D" id="1.10.4020.10">
    <property type="entry name" value="DNA breaking-rejoining enzymes"/>
    <property type="match status" value="1"/>
</dbReference>
<feature type="region of interest" description="Disordered" evidence="1">
    <location>
        <begin position="162"/>
        <end position="181"/>
    </location>
</feature>
<evidence type="ECO:0000256" key="1">
    <source>
        <dbReference type="SAM" id="MobiDB-lite"/>
    </source>
</evidence>
<dbReference type="PROSITE" id="PS50804">
    <property type="entry name" value="SCAN_BOX"/>
    <property type="match status" value="1"/>
</dbReference>
<evidence type="ECO:0000313" key="3">
    <source>
        <dbReference type="EMBL" id="KYO27759.1"/>
    </source>
</evidence>
<dbReference type="SMART" id="SM00431">
    <property type="entry name" value="SCAN"/>
    <property type="match status" value="1"/>
</dbReference>
<comment type="caution">
    <text evidence="3">The sequence shown here is derived from an EMBL/GenBank/DDBJ whole genome shotgun (WGS) entry which is preliminary data.</text>
</comment>